<keyword evidence="3" id="KW-1185">Reference proteome</keyword>
<feature type="transmembrane region" description="Helical" evidence="1">
    <location>
        <begin position="108"/>
        <end position="128"/>
    </location>
</feature>
<reference evidence="2" key="1">
    <citation type="submission" date="2021-01" db="EMBL/GenBank/DDBJ databases">
        <authorList>
            <consortium name="Genoscope - CEA"/>
            <person name="William W."/>
        </authorList>
    </citation>
    <scope>NUCLEOTIDE SEQUENCE</scope>
</reference>
<dbReference type="OrthoDB" id="287904at2759"/>
<evidence type="ECO:0000313" key="2">
    <source>
        <dbReference type="EMBL" id="CAD8118809.1"/>
    </source>
</evidence>
<dbReference type="InterPro" id="IPR026749">
    <property type="entry name" value="Tmem135"/>
</dbReference>
<feature type="transmembrane region" description="Helical" evidence="1">
    <location>
        <begin position="162"/>
        <end position="181"/>
    </location>
</feature>
<gene>
    <name evidence="2" type="ORF">PSON_ATCC_30995.1.T1180171</name>
</gene>
<evidence type="ECO:0000313" key="3">
    <source>
        <dbReference type="Proteomes" id="UP000692954"/>
    </source>
</evidence>
<keyword evidence="1" id="KW-0812">Transmembrane</keyword>
<accession>A0A8S1QT25</accession>
<feature type="transmembrane region" description="Helical" evidence="1">
    <location>
        <begin position="79"/>
        <end position="96"/>
    </location>
</feature>
<dbReference type="AlphaFoldDB" id="A0A8S1QT25"/>
<dbReference type="EMBL" id="CAJJDN010000118">
    <property type="protein sequence ID" value="CAD8118809.1"/>
    <property type="molecule type" value="Genomic_DNA"/>
</dbReference>
<protein>
    <submittedName>
        <fullName evidence="2">Uncharacterized protein</fullName>
    </submittedName>
</protein>
<name>A0A8S1QT25_9CILI</name>
<dbReference type="PANTHER" id="PTHR12459:SF15">
    <property type="entry name" value="TRANSMEMBRANE PROTEIN 135"/>
    <property type="match status" value="1"/>
</dbReference>
<dbReference type="PANTHER" id="PTHR12459">
    <property type="entry name" value="TRANSMEMBRANE PROTEIN 135-RELATED"/>
    <property type="match status" value="1"/>
</dbReference>
<proteinExistence type="predicted"/>
<keyword evidence="1" id="KW-1133">Transmembrane helix</keyword>
<evidence type="ECO:0000256" key="1">
    <source>
        <dbReference type="SAM" id="Phobius"/>
    </source>
</evidence>
<dbReference type="Proteomes" id="UP000692954">
    <property type="component" value="Unassembled WGS sequence"/>
</dbReference>
<keyword evidence="1" id="KW-0472">Membrane</keyword>
<comment type="caution">
    <text evidence="2">The sequence shown here is derived from an EMBL/GenBank/DDBJ whole genome shotgun (WGS) entry which is preliminary data.</text>
</comment>
<sequence>MNYIYSFPVEEQLKYIQGQPYKCEFFHPGYTCETQLLHMFPVLFYESSKVYLPVHLLPLLIYKRKAFVQNPIRTTARTLLSFLKSVLFVTFMVEIFRYNCCKQIRFRNIVDSFTPIPGGFIGGLFLYLESENRAQEIMLNVVPRYFETIFNLLKRKGWLKNIPKGDVLVFAIILAIIHYYYQHDQNALKTTYRGVFSKFWGKN</sequence>
<organism evidence="2 3">
    <name type="scientific">Paramecium sonneborni</name>
    <dbReference type="NCBI Taxonomy" id="65129"/>
    <lineage>
        <taxon>Eukaryota</taxon>
        <taxon>Sar</taxon>
        <taxon>Alveolata</taxon>
        <taxon>Ciliophora</taxon>
        <taxon>Intramacronucleata</taxon>
        <taxon>Oligohymenophorea</taxon>
        <taxon>Peniculida</taxon>
        <taxon>Parameciidae</taxon>
        <taxon>Paramecium</taxon>
    </lineage>
</organism>